<evidence type="ECO:0000313" key="2">
    <source>
        <dbReference type="Proteomes" id="UP000324800"/>
    </source>
</evidence>
<proteinExistence type="predicted"/>
<reference evidence="1 2" key="1">
    <citation type="submission" date="2019-03" db="EMBL/GenBank/DDBJ databases">
        <title>Single cell metagenomics reveals metabolic interactions within the superorganism composed of flagellate Streblomastix strix and complex community of Bacteroidetes bacteria on its surface.</title>
        <authorList>
            <person name="Treitli S.C."/>
            <person name="Kolisko M."/>
            <person name="Husnik F."/>
            <person name="Keeling P."/>
            <person name="Hampl V."/>
        </authorList>
    </citation>
    <scope>NUCLEOTIDE SEQUENCE [LARGE SCALE GENOMIC DNA]</scope>
    <source>
        <strain evidence="1">ST1C</strain>
    </source>
</reference>
<dbReference type="Proteomes" id="UP000324800">
    <property type="component" value="Unassembled WGS sequence"/>
</dbReference>
<evidence type="ECO:0000313" key="1">
    <source>
        <dbReference type="EMBL" id="KAA6390726.1"/>
    </source>
</evidence>
<organism evidence="1 2">
    <name type="scientific">Streblomastix strix</name>
    <dbReference type="NCBI Taxonomy" id="222440"/>
    <lineage>
        <taxon>Eukaryota</taxon>
        <taxon>Metamonada</taxon>
        <taxon>Preaxostyla</taxon>
        <taxon>Oxymonadida</taxon>
        <taxon>Streblomastigidae</taxon>
        <taxon>Streblomastix</taxon>
    </lineage>
</organism>
<protein>
    <submittedName>
        <fullName evidence="1">Uncharacterized protein</fullName>
    </submittedName>
</protein>
<name>A0A5J4W7T0_9EUKA</name>
<sequence>MATKQQIGSSAWNSVLIIPAVEIFERQGGKIDIFNRSNKAHEQKGDYEYLPLAKRLYMKELPTVNVQLCQAEDVDARIKEALGQAMKYYGEILTQRQQNINVVLLATAFYKSF</sequence>
<comment type="caution">
    <text evidence="1">The sequence shown here is derived from an EMBL/GenBank/DDBJ whole genome shotgun (WGS) entry which is preliminary data.</text>
</comment>
<accession>A0A5J4W7T0</accession>
<gene>
    <name evidence="1" type="ORF">EZS28_013749</name>
</gene>
<dbReference type="AlphaFoldDB" id="A0A5J4W7T0"/>
<dbReference type="EMBL" id="SNRW01003128">
    <property type="protein sequence ID" value="KAA6390726.1"/>
    <property type="molecule type" value="Genomic_DNA"/>
</dbReference>